<evidence type="ECO:0000256" key="2">
    <source>
        <dbReference type="ARBA" id="ARBA00022747"/>
    </source>
</evidence>
<evidence type="ECO:0000259" key="4">
    <source>
        <dbReference type="Pfam" id="PF01420"/>
    </source>
</evidence>
<dbReference type="GO" id="GO:0003677">
    <property type="term" value="F:DNA binding"/>
    <property type="evidence" value="ECO:0007669"/>
    <property type="project" value="UniProtKB-KW"/>
</dbReference>
<comment type="caution">
    <text evidence="5">The sequence shown here is derived from an EMBL/GenBank/DDBJ whole genome shotgun (WGS) entry which is preliminary data.</text>
</comment>
<name>A0AAX1PGB0_AERSA</name>
<protein>
    <submittedName>
        <fullName evidence="5">Type I restriction enzyme S subunit</fullName>
    </submittedName>
</protein>
<dbReference type="EMBL" id="QLLM01000012">
    <property type="protein sequence ID" value="RAJ02724.1"/>
    <property type="molecule type" value="Genomic_DNA"/>
</dbReference>
<gene>
    <name evidence="5" type="ORF">DEU50_11259</name>
</gene>
<dbReference type="PANTHER" id="PTHR30408">
    <property type="entry name" value="TYPE-1 RESTRICTION ENZYME ECOKI SPECIFICITY PROTEIN"/>
    <property type="match status" value="1"/>
</dbReference>
<dbReference type="Gene3D" id="3.90.220.20">
    <property type="entry name" value="DNA methylase specificity domains"/>
    <property type="match status" value="2"/>
</dbReference>
<evidence type="ECO:0000313" key="5">
    <source>
        <dbReference type="EMBL" id="RAJ02724.1"/>
    </source>
</evidence>
<dbReference type="InterPro" id="IPR052021">
    <property type="entry name" value="Type-I_RS_S_subunit"/>
</dbReference>
<feature type="domain" description="Type I restriction modification DNA specificity" evidence="4">
    <location>
        <begin position="264"/>
        <end position="389"/>
    </location>
</feature>
<accession>A0AAX1PGB0</accession>
<evidence type="ECO:0000313" key="6">
    <source>
        <dbReference type="Proteomes" id="UP000249422"/>
    </source>
</evidence>
<keyword evidence="2" id="KW-0680">Restriction system</keyword>
<dbReference type="InterPro" id="IPR000055">
    <property type="entry name" value="Restrct_endonuc_typeI_TRD"/>
</dbReference>
<reference evidence="5 6" key="1">
    <citation type="submission" date="2018-06" db="EMBL/GenBank/DDBJ databases">
        <title>Freshwater and sediment microbial communities from various areas in North America, analyzing microbe dynamics in response to fracking.</title>
        <authorList>
            <person name="Lamendella R."/>
        </authorList>
    </citation>
    <scope>NUCLEOTIDE SEQUENCE [LARGE SCALE GENOMIC DNA]</scope>
    <source>
        <strain evidence="5 6">17</strain>
    </source>
</reference>
<dbReference type="Pfam" id="PF01420">
    <property type="entry name" value="Methylase_S"/>
    <property type="match status" value="2"/>
</dbReference>
<dbReference type="RefSeq" id="WP_111588963.1">
    <property type="nucleotide sequence ID" value="NZ_CAWNWF010000012.1"/>
</dbReference>
<dbReference type="PANTHER" id="PTHR30408:SF13">
    <property type="entry name" value="TYPE I RESTRICTION ENZYME HINDI SPECIFICITY SUBUNIT"/>
    <property type="match status" value="1"/>
</dbReference>
<dbReference type="CDD" id="cd17266">
    <property type="entry name" value="RMtype1_S_Sau1132ORF3780P-TRD2-CR2_like"/>
    <property type="match status" value="1"/>
</dbReference>
<dbReference type="InterPro" id="IPR044946">
    <property type="entry name" value="Restrct_endonuc_typeI_TRD_sf"/>
</dbReference>
<dbReference type="SUPFAM" id="SSF116734">
    <property type="entry name" value="DNA methylase specificity domain"/>
    <property type="match status" value="2"/>
</dbReference>
<evidence type="ECO:0000256" key="3">
    <source>
        <dbReference type="ARBA" id="ARBA00023125"/>
    </source>
</evidence>
<evidence type="ECO:0000256" key="1">
    <source>
        <dbReference type="ARBA" id="ARBA00010923"/>
    </source>
</evidence>
<sequence length="448" mass="50399">MGNKQVVTTKLSDLCELIVDCPHSTPEWTGSGFIVLRNQNIRNGSLDLSSPSFTDENGYNSRIKRAVPQAGDIVLTREAPMGEVCLIPEGLKCCLGQRQVLLRPKRDVSGEYLFWALQSPFVRHQISWSEGTGTTVSNIRIPVLKAFEIPRWFESEPQIASHLSAIKNKITLNQKINQTLEQMAQTLFKSWFVDFDPVVDNALDAGFFEQDLAFPDELLCRAETRRKVREQRDFKPLPESTRQLFPAAFDECDEPCLGLRGWVPKGWMTAPLTTIANIVYGKNLPKSQINNEGYPVYGGNGVIGSYSKYLYKDPQVLISCRGAASGKVHWTKPFCFVTNNSLIIEERCVNSLYIYYCLLQQDLTNLTSGSAQPQMTIANLNPVNLLLPENELISTFVRHAQDLQTNCEAREFESETLSNLRDTLLPKLISGELRLDNIKAAQTKEEVA</sequence>
<keyword evidence="3" id="KW-0238">DNA-binding</keyword>
<dbReference type="AlphaFoldDB" id="A0AAX1PGB0"/>
<dbReference type="CDD" id="cd17246">
    <property type="entry name" value="RMtype1_S_SonII-TRD2-CR2_like"/>
    <property type="match status" value="1"/>
</dbReference>
<organism evidence="5 6">
    <name type="scientific">Aeromonas salmonicida</name>
    <dbReference type="NCBI Taxonomy" id="645"/>
    <lineage>
        <taxon>Bacteria</taxon>
        <taxon>Pseudomonadati</taxon>
        <taxon>Pseudomonadota</taxon>
        <taxon>Gammaproteobacteria</taxon>
        <taxon>Aeromonadales</taxon>
        <taxon>Aeromonadaceae</taxon>
        <taxon>Aeromonas</taxon>
    </lineage>
</organism>
<feature type="domain" description="Type I restriction modification DNA specificity" evidence="4">
    <location>
        <begin position="5"/>
        <end position="182"/>
    </location>
</feature>
<proteinExistence type="inferred from homology"/>
<dbReference type="Proteomes" id="UP000249422">
    <property type="component" value="Unassembled WGS sequence"/>
</dbReference>
<dbReference type="GO" id="GO:0009307">
    <property type="term" value="P:DNA restriction-modification system"/>
    <property type="evidence" value="ECO:0007669"/>
    <property type="project" value="UniProtKB-KW"/>
</dbReference>
<comment type="similarity">
    <text evidence="1">Belongs to the type-I restriction system S methylase family.</text>
</comment>